<dbReference type="EMBL" id="JASEJX010000013">
    <property type="protein sequence ID" value="KAK4517997.1"/>
    <property type="molecule type" value="Genomic_DNA"/>
</dbReference>
<reference evidence="2 3" key="1">
    <citation type="submission" date="2022-11" db="EMBL/GenBank/DDBJ databases">
        <title>Mucor velutinosus strain NIH1002 WGS.</title>
        <authorList>
            <person name="Subramanian P."/>
            <person name="Mullikin J.C."/>
            <person name="Segre J.A."/>
            <person name="Zelazny A.M."/>
        </authorList>
    </citation>
    <scope>NUCLEOTIDE SEQUENCE [LARGE SCALE GENOMIC DNA]</scope>
    <source>
        <strain evidence="2 3">NIH1002</strain>
    </source>
</reference>
<dbReference type="RefSeq" id="XP_064684663.1">
    <property type="nucleotide sequence ID" value="XM_064820743.1"/>
</dbReference>
<evidence type="ECO:0000313" key="3">
    <source>
        <dbReference type="Proteomes" id="UP001304243"/>
    </source>
</evidence>
<dbReference type="GeneID" id="89945048"/>
<keyword evidence="1" id="KW-0732">Signal</keyword>
<evidence type="ECO:0000256" key="1">
    <source>
        <dbReference type="SAM" id="SignalP"/>
    </source>
</evidence>
<dbReference type="Proteomes" id="UP001304243">
    <property type="component" value="Unassembled WGS sequence"/>
</dbReference>
<evidence type="ECO:0000313" key="2">
    <source>
        <dbReference type="EMBL" id="KAK4517997.1"/>
    </source>
</evidence>
<dbReference type="AlphaFoldDB" id="A0AAN7DIA5"/>
<protein>
    <submittedName>
        <fullName evidence="2">Uncharacterized protein</fullName>
    </submittedName>
</protein>
<organism evidence="2 3">
    <name type="scientific">Mucor velutinosus</name>
    <dbReference type="NCBI Taxonomy" id="708070"/>
    <lineage>
        <taxon>Eukaryota</taxon>
        <taxon>Fungi</taxon>
        <taxon>Fungi incertae sedis</taxon>
        <taxon>Mucoromycota</taxon>
        <taxon>Mucoromycotina</taxon>
        <taxon>Mucoromycetes</taxon>
        <taxon>Mucorales</taxon>
        <taxon>Mucorineae</taxon>
        <taxon>Mucoraceae</taxon>
        <taxon>Mucor</taxon>
    </lineage>
</organism>
<name>A0AAN7DIA5_9FUNG</name>
<sequence length="221" mass="24633">MQLISTLLATLTVIASAASAGPSHAMESAAAVATNTTTNTTTPAVVPEAHMKYGYNPPRVNPEYCKGFQIDYPTSRDLAFEAGSHQYVKWSVNTEGLKSIPLQVFRIRIMDEDQRNFITVGEYIPLYNDKENKTGSTFFPLNLDGSDGNYHGRIMVIYSDQPVHCVYETVNFRVIHGPNDKIAEDLTPYLEENPAFLHSAINIDYLYVQGQNKTITEFQAS</sequence>
<feature type="chain" id="PRO_5042845353" evidence="1">
    <location>
        <begin position="26"/>
        <end position="221"/>
    </location>
</feature>
<accession>A0AAN7DIA5</accession>
<keyword evidence="3" id="KW-1185">Reference proteome</keyword>
<proteinExistence type="predicted"/>
<feature type="signal peptide" evidence="1">
    <location>
        <begin position="1"/>
        <end position="25"/>
    </location>
</feature>
<comment type="caution">
    <text evidence="2">The sequence shown here is derived from an EMBL/GenBank/DDBJ whole genome shotgun (WGS) entry which is preliminary data.</text>
</comment>
<gene>
    <name evidence="2" type="ORF">ATC70_001346</name>
</gene>